<protein>
    <submittedName>
        <fullName evidence="2">Uncharacterized protein</fullName>
    </submittedName>
</protein>
<evidence type="ECO:0000313" key="2">
    <source>
        <dbReference type="EMBL" id="UTW05491.1"/>
    </source>
</evidence>
<feature type="region of interest" description="Disordered" evidence="1">
    <location>
        <begin position="1"/>
        <end position="31"/>
    </location>
</feature>
<evidence type="ECO:0000256" key="1">
    <source>
        <dbReference type="SAM" id="MobiDB-lite"/>
    </source>
</evidence>
<sequence>MSTQSACNIQKTPDQTDNPDKGSSNSGEAACTPPLYEVVHITGERSQFYALTHQATEELNTAWGKVRDLMVEFSNLVKSETEDKSSPQSQAALLKKRLAWLGKASDAGLLAPQPELPPEHAVFGTPYEVERNTNIQSCTAELGQLSAKRNELRSRMSSNGQMSRNNSSHPLTQLKLAELEVLESKMQQLQTLQQEDLCHPTSILDEIYSVDTLVKAGGNASGNFTIVEFQRFSAPDQLYYLPLDVIQGLNKHTYGWIPVKLSSASLQSFSTINEDTISLFAELMIDDFKKQLKPDFDVSELANLPWFINTKGNSWESPTYNPLNALHLELFPKKVIEGEFEKGGPAFAVSAEAQALRFAAGANLGKVEFKPSQGKIKLSASAEAKYSLFEGEASAELILPSKEGQQIYVSFRGADKQERLMEFGYMRFDAKLLLSVFAGVRGNMNAKLDIDAQKLVKSSRANSNAITTQTSREIEQSAGAGILLIPKAKVETKKIGHWTEKVKSNGKAKDSCACVGLSAEGFAGAEGGAALTLQTLWKAPKSHQPSTAETEGFIPEISSTEFVELAKTGYQGSLKAGVGAGGHLKINWEGGKFILYIHASAAWGLGFSGGFEVAVDKENILKVFYIVLEALQQSDYRDLTFVDEETFLLMAQGLYKVMLLKDELQNKLMKETLIAFFSSADSAFNDLEIWWSDRVKIQDEAEALARNINNDLFVINPSILPPETVGPILYSLSFSFIFSFEEDQETAIMNILNKIHSWRHFMQILKRMSEKGDSVDMYQSMQQLCSILDGAQYLEFITWTTNLKVVKPQQTAENPKKPFTPLARPIEKRKNSKIIANIESAWNVKLS</sequence>
<keyword evidence="2" id="KW-0614">Plasmid</keyword>
<reference evidence="2" key="1">
    <citation type="submission" date="2021-04" db="EMBL/GenBank/DDBJ databases">
        <title>Oceanospirillales bacteria with DddD are important DMSP degraders in coastal seawater.</title>
        <authorList>
            <person name="Liu J."/>
        </authorList>
    </citation>
    <scope>NUCLEOTIDE SEQUENCE</scope>
    <source>
        <strain evidence="2">GY6</strain>
        <plasmid evidence="2">unnamed</plasmid>
    </source>
</reference>
<geneLocation type="plasmid" evidence="2 3">
    <name>unnamed</name>
</geneLocation>
<dbReference type="Proteomes" id="UP001059950">
    <property type="component" value="Plasmid unnamed"/>
</dbReference>
<name>A0ABY5GZQ7_9GAMM</name>
<evidence type="ECO:0000313" key="3">
    <source>
        <dbReference type="Proteomes" id="UP001059950"/>
    </source>
</evidence>
<dbReference type="EMBL" id="CP073345">
    <property type="protein sequence ID" value="UTW05491.1"/>
    <property type="molecule type" value="Genomic_DNA"/>
</dbReference>
<keyword evidence="3" id="KW-1185">Reference proteome</keyword>
<gene>
    <name evidence="2" type="ORF">KDX31_20435</name>
</gene>
<accession>A0ABY5GZQ7</accession>
<organism evidence="2 3">
    <name type="scientific">Amphritea atlantica</name>
    <dbReference type="NCBI Taxonomy" id="355243"/>
    <lineage>
        <taxon>Bacteria</taxon>
        <taxon>Pseudomonadati</taxon>
        <taxon>Pseudomonadota</taxon>
        <taxon>Gammaproteobacteria</taxon>
        <taxon>Oceanospirillales</taxon>
        <taxon>Oceanospirillaceae</taxon>
        <taxon>Amphritea</taxon>
    </lineage>
</organism>
<feature type="compositionally biased region" description="Polar residues" evidence="1">
    <location>
        <begin position="1"/>
        <end position="27"/>
    </location>
</feature>
<proteinExistence type="predicted"/>